<name>A0A8S9SXA2_9CYAN</name>
<reference evidence="2" key="1">
    <citation type="journal article" date="2015" name="Genome Announc.">
        <title>Draft Genome Sequence of Tolypothrix boutellei Strain VB521301.</title>
        <authorList>
            <person name="Chandrababunaidu M.M."/>
            <person name="Singh D."/>
            <person name="Sen D."/>
            <person name="Bhan S."/>
            <person name="Das S."/>
            <person name="Gupta A."/>
            <person name="Adhikary S.P."/>
            <person name="Tripathy S."/>
        </authorList>
    </citation>
    <scope>NUCLEOTIDE SEQUENCE</scope>
    <source>
        <strain evidence="2">VB521301</strain>
    </source>
</reference>
<proteinExistence type="predicted"/>
<keyword evidence="3" id="KW-1185">Reference proteome</keyword>
<keyword evidence="1" id="KW-0472">Membrane</keyword>
<reference evidence="2" key="2">
    <citation type="submission" date="2019-11" db="EMBL/GenBank/DDBJ databases">
        <title>Improved Assembly of Tolypothrix boutellei genome.</title>
        <authorList>
            <person name="Sarangi A.N."/>
            <person name="Mukherjee M."/>
            <person name="Ghosh S."/>
            <person name="Singh D."/>
            <person name="Das A."/>
            <person name="Kant S."/>
            <person name="Prusty A."/>
            <person name="Tripathy S."/>
        </authorList>
    </citation>
    <scope>NUCLEOTIDE SEQUENCE</scope>
    <source>
        <strain evidence="2">VB521301</strain>
    </source>
</reference>
<organism evidence="2 3">
    <name type="scientific">Tolypothrix bouteillei VB521301</name>
    <dbReference type="NCBI Taxonomy" id="1479485"/>
    <lineage>
        <taxon>Bacteria</taxon>
        <taxon>Bacillati</taxon>
        <taxon>Cyanobacteriota</taxon>
        <taxon>Cyanophyceae</taxon>
        <taxon>Nostocales</taxon>
        <taxon>Tolypothrichaceae</taxon>
        <taxon>Tolypothrix</taxon>
    </lineage>
</organism>
<feature type="transmembrane region" description="Helical" evidence="1">
    <location>
        <begin position="20"/>
        <end position="41"/>
    </location>
</feature>
<keyword evidence="1" id="KW-1133">Transmembrane helix</keyword>
<gene>
    <name evidence="2" type="ORF">DA73_0400002525</name>
</gene>
<sequence length="78" mass="8908">MSKRTKIMTSNLFKWACTGLKYFLWTLLGFAIAHVIFQIFGVSTVSILLFSVFLPWIARIAIFIFCLFVVAIVHESCS</sequence>
<evidence type="ECO:0000313" key="2">
    <source>
        <dbReference type="EMBL" id="KAF3884468.1"/>
    </source>
</evidence>
<dbReference type="AlphaFoldDB" id="A0A8S9SXA2"/>
<feature type="transmembrane region" description="Helical" evidence="1">
    <location>
        <begin position="47"/>
        <end position="73"/>
    </location>
</feature>
<dbReference type="OrthoDB" id="517134at2"/>
<evidence type="ECO:0000313" key="3">
    <source>
        <dbReference type="Proteomes" id="UP000029738"/>
    </source>
</evidence>
<dbReference type="Proteomes" id="UP000029738">
    <property type="component" value="Unassembled WGS sequence"/>
</dbReference>
<dbReference type="EMBL" id="JHEG04000001">
    <property type="protein sequence ID" value="KAF3884468.1"/>
    <property type="molecule type" value="Genomic_DNA"/>
</dbReference>
<keyword evidence="1" id="KW-0812">Transmembrane</keyword>
<protein>
    <submittedName>
        <fullName evidence="2">Uncharacterized protein</fullName>
    </submittedName>
</protein>
<evidence type="ECO:0000256" key="1">
    <source>
        <dbReference type="SAM" id="Phobius"/>
    </source>
</evidence>
<accession>A0A8S9SXA2</accession>
<comment type="caution">
    <text evidence="2">The sequence shown here is derived from an EMBL/GenBank/DDBJ whole genome shotgun (WGS) entry which is preliminary data.</text>
</comment>